<dbReference type="HOGENOM" id="CLU_3035320_0_0_1"/>
<proteinExistence type="predicted"/>
<dbReference type="AlphaFoldDB" id="A0A072VQ04"/>
<evidence type="ECO:0000313" key="3">
    <source>
        <dbReference type="Proteomes" id="UP000002051"/>
    </source>
</evidence>
<organism evidence="1 3">
    <name type="scientific">Medicago truncatula</name>
    <name type="common">Barrel medic</name>
    <name type="synonym">Medicago tribuloides</name>
    <dbReference type="NCBI Taxonomy" id="3880"/>
    <lineage>
        <taxon>Eukaryota</taxon>
        <taxon>Viridiplantae</taxon>
        <taxon>Streptophyta</taxon>
        <taxon>Embryophyta</taxon>
        <taxon>Tracheophyta</taxon>
        <taxon>Spermatophyta</taxon>
        <taxon>Magnoliopsida</taxon>
        <taxon>eudicotyledons</taxon>
        <taxon>Gunneridae</taxon>
        <taxon>Pentapetalae</taxon>
        <taxon>rosids</taxon>
        <taxon>fabids</taxon>
        <taxon>Fabales</taxon>
        <taxon>Fabaceae</taxon>
        <taxon>Papilionoideae</taxon>
        <taxon>50 kb inversion clade</taxon>
        <taxon>NPAAA clade</taxon>
        <taxon>Hologalegina</taxon>
        <taxon>IRL clade</taxon>
        <taxon>Trifolieae</taxon>
        <taxon>Medicago</taxon>
    </lineage>
</organism>
<evidence type="ECO:0000313" key="2">
    <source>
        <dbReference type="EnsemblPlants" id="KEH40215"/>
    </source>
</evidence>
<protein>
    <submittedName>
        <fullName evidence="1 2">Uncharacterized protein</fullName>
    </submittedName>
</protein>
<gene>
    <name evidence="1" type="ordered locus">MTR_1g024075</name>
</gene>
<evidence type="ECO:0000313" key="1">
    <source>
        <dbReference type="EMBL" id="KEH40215.1"/>
    </source>
</evidence>
<sequence>MYMRVAGLGSIVSLPAPIPIKFAVITRTQTHIHKSGVLPYPLQRFALDMFFVGKH</sequence>
<name>A0A072VQ04_MEDTR</name>
<dbReference type="EMBL" id="CM001217">
    <property type="protein sequence ID" value="KEH40215.1"/>
    <property type="molecule type" value="Genomic_DNA"/>
</dbReference>
<keyword evidence="3" id="KW-1185">Reference proteome</keyword>
<dbReference type="EnsemblPlants" id="KEH40215">
    <property type="protein sequence ID" value="KEH40215"/>
    <property type="gene ID" value="MTR_1g024075"/>
</dbReference>
<accession>A0A072VQ04</accession>
<reference evidence="1 3" key="1">
    <citation type="journal article" date="2011" name="Nature">
        <title>The Medicago genome provides insight into the evolution of rhizobial symbioses.</title>
        <authorList>
            <person name="Young N.D."/>
            <person name="Debelle F."/>
            <person name="Oldroyd G.E."/>
            <person name="Geurts R."/>
            <person name="Cannon S.B."/>
            <person name="Udvardi M.K."/>
            <person name="Benedito V.A."/>
            <person name="Mayer K.F."/>
            <person name="Gouzy J."/>
            <person name="Schoof H."/>
            <person name="Van de Peer Y."/>
            <person name="Proost S."/>
            <person name="Cook D.R."/>
            <person name="Meyers B.C."/>
            <person name="Spannagl M."/>
            <person name="Cheung F."/>
            <person name="De Mita S."/>
            <person name="Krishnakumar V."/>
            <person name="Gundlach H."/>
            <person name="Zhou S."/>
            <person name="Mudge J."/>
            <person name="Bharti A.K."/>
            <person name="Murray J.D."/>
            <person name="Naoumkina M.A."/>
            <person name="Rosen B."/>
            <person name="Silverstein K.A."/>
            <person name="Tang H."/>
            <person name="Rombauts S."/>
            <person name="Zhao P.X."/>
            <person name="Zhou P."/>
            <person name="Barbe V."/>
            <person name="Bardou P."/>
            <person name="Bechner M."/>
            <person name="Bellec A."/>
            <person name="Berger A."/>
            <person name="Berges H."/>
            <person name="Bidwell S."/>
            <person name="Bisseling T."/>
            <person name="Choisne N."/>
            <person name="Couloux A."/>
            <person name="Denny R."/>
            <person name="Deshpande S."/>
            <person name="Dai X."/>
            <person name="Doyle J.J."/>
            <person name="Dudez A.M."/>
            <person name="Farmer A.D."/>
            <person name="Fouteau S."/>
            <person name="Franken C."/>
            <person name="Gibelin C."/>
            <person name="Gish J."/>
            <person name="Goldstein S."/>
            <person name="Gonzalez A.J."/>
            <person name="Green P.J."/>
            <person name="Hallab A."/>
            <person name="Hartog M."/>
            <person name="Hua A."/>
            <person name="Humphray S.J."/>
            <person name="Jeong D.H."/>
            <person name="Jing Y."/>
            <person name="Jocker A."/>
            <person name="Kenton S.M."/>
            <person name="Kim D.J."/>
            <person name="Klee K."/>
            <person name="Lai H."/>
            <person name="Lang C."/>
            <person name="Lin S."/>
            <person name="Macmil S.L."/>
            <person name="Magdelenat G."/>
            <person name="Matthews L."/>
            <person name="McCorrison J."/>
            <person name="Monaghan E.L."/>
            <person name="Mun J.H."/>
            <person name="Najar F.Z."/>
            <person name="Nicholson C."/>
            <person name="Noirot C."/>
            <person name="O'Bleness M."/>
            <person name="Paule C.R."/>
            <person name="Poulain J."/>
            <person name="Prion F."/>
            <person name="Qin B."/>
            <person name="Qu C."/>
            <person name="Retzel E.F."/>
            <person name="Riddle C."/>
            <person name="Sallet E."/>
            <person name="Samain S."/>
            <person name="Samson N."/>
            <person name="Sanders I."/>
            <person name="Saurat O."/>
            <person name="Scarpelli C."/>
            <person name="Schiex T."/>
            <person name="Segurens B."/>
            <person name="Severin A.J."/>
            <person name="Sherrier D.J."/>
            <person name="Shi R."/>
            <person name="Sims S."/>
            <person name="Singer S.R."/>
            <person name="Sinharoy S."/>
            <person name="Sterck L."/>
            <person name="Viollet A."/>
            <person name="Wang B.B."/>
            <person name="Wang K."/>
            <person name="Wang M."/>
            <person name="Wang X."/>
            <person name="Warfsmann J."/>
            <person name="Weissenbach J."/>
            <person name="White D.D."/>
            <person name="White J.D."/>
            <person name="Wiley G.B."/>
            <person name="Wincker P."/>
            <person name="Xing Y."/>
            <person name="Yang L."/>
            <person name="Yao Z."/>
            <person name="Ying F."/>
            <person name="Zhai J."/>
            <person name="Zhou L."/>
            <person name="Zuber A."/>
            <person name="Denarie J."/>
            <person name="Dixon R.A."/>
            <person name="May G.D."/>
            <person name="Schwartz D.C."/>
            <person name="Rogers J."/>
            <person name="Quetier F."/>
            <person name="Town C.D."/>
            <person name="Roe B.A."/>
        </authorList>
    </citation>
    <scope>NUCLEOTIDE SEQUENCE [LARGE SCALE GENOMIC DNA]</scope>
    <source>
        <strain evidence="1">A17</strain>
        <strain evidence="2 3">cv. Jemalong A17</strain>
    </source>
</reference>
<reference evidence="1 3" key="2">
    <citation type="journal article" date="2014" name="BMC Genomics">
        <title>An improved genome release (version Mt4.0) for the model legume Medicago truncatula.</title>
        <authorList>
            <person name="Tang H."/>
            <person name="Krishnakumar V."/>
            <person name="Bidwell S."/>
            <person name="Rosen B."/>
            <person name="Chan A."/>
            <person name="Zhou S."/>
            <person name="Gentzbittel L."/>
            <person name="Childs K.L."/>
            <person name="Yandell M."/>
            <person name="Gundlach H."/>
            <person name="Mayer K.F."/>
            <person name="Schwartz D.C."/>
            <person name="Town C.D."/>
        </authorList>
    </citation>
    <scope>GENOME REANNOTATION</scope>
    <source>
        <strain evidence="1">A17</strain>
        <strain evidence="2 3">cv. Jemalong A17</strain>
    </source>
</reference>
<reference evidence="2" key="3">
    <citation type="submission" date="2015-04" db="UniProtKB">
        <authorList>
            <consortium name="EnsemblPlants"/>
        </authorList>
    </citation>
    <scope>IDENTIFICATION</scope>
    <source>
        <strain evidence="2">cv. Jemalong A17</strain>
    </source>
</reference>
<dbReference type="Proteomes" id="UP000002051">
    <property type="component" value="Unassembled WGS sequence"/>
</dbReference>